<name>A0AB39AT81_9GAMM</name>
<dbReference type="EMBL" id="CP162514">
    <property type="protein sequence ID" value="XDH88700.1"/>
    <property type="molecule type" value="Genomic_DNA"/>
</dbReference>
<feature type="transmembrane region" description="Helical" evidence="1">
    <location>
        <begin position="5"/>
        <end position="21"/>
    </location>
</feature>
<feature type="transmembrane region" description="Helical" evidence="1">
    <location>
        <begin position="27"/>
        <end position="44"/>
    </location>
</feature>
<organism evidence="2">
    <name type="scientific">Pseudoalteromonas sp. SD03</name>
    <dbReference type="NCBI Taxonomy" id="3231719"/>
    <lineage>
        <taxon>Bacteria</taxon>
        <taxon>Pseudomonadati</taxon>
        <taxon>Pseudomonadota</taxon>
        <taxon>Gammaproteobacteria</taxon>
        <taxon>Alteromonadales</taxon>
        <taxon>Pseudoalteromonadaceae</taxon>
        <taxon>Pseudoalteromonas</taxon>
    </lineage>
</organism>
<evidence type="ECO:0000256" key="1">
    <source>
        <dbReference type="SAM" id="Phobius"/>
    </source>
</evidence>
<keyword evidence="1" id="KW-1133">Transmembrane helix</keyword>
<sequence>MIKVGTWVLGVLSLISVIMYFDLGDHLSGVICMFAAGFFFPPVLNKINKTNKEKAESKGKTHKDITQKSAVIFGIILLAIAAILSSGSNTETNNNTQSTPTEQTQERKQLKPIDLIYQLKSKVDELDYWFKGPFKESDKLRFYDVKKNYDKQLDVICSDFDRLVENTGNLNSEYYDEALACSNFELSLVHVIQNLNHGTYAEIPKLRQKLEPAYQNLKQQVDEEIKRLNNK</sequence>
<dbReference type="AlphaFoldDB" id="A0AB39AT81"/>
<gene>
    <name evidence="2" type="ORF">ABZP26_05790</name>
</gene>
<reference evidence="2" key="1">
    <citation type="submission" date="2024-07" db="EMBL/GenBank/DDBJ databases">
        <authorList>
            <person name="Jiang Y."/>
            <person name="Qin Q."/>
        </authorList>
    </citation>
    <scope>NUCLEOTIDE SEQUENCE</scope>
    <source>
        <strain evidence="2">SD03</strain>
    </source>
</reference>
<accession>A0AB39AT81</accession>
<evidence type="ECO:0000313" key="2">
    <source>
        <dbReference type="EMBL" id="XDH88700.1"/>
    </source>
</evidence>
<protein>
    <submittedName>
        <fullName evidence="2">Uncharacterized protein</fullName>
    </submittedName>
</protein>
<feature type="transmembrane region" description="Helical" evidence="1">
    <location>
        <begin position="65"/>
        <end position="84"/>
    </location>
</feature>
<proteinExistence type="predicted"/>
<dbReference type="RefSeq" id="WP_368485464.1">
    <property type="nucleotide sequence ID" value="NZ_CP162514.1"/>
</dbReference>
<keyword evidence="1" id="KW-0812">Transmembrane</keyword>
<keyword evidence="1" id="KW-0472">Membrane</keyword>